<proteinExistence type="predicted"/>
<dbReference type="AlphaFoldDB" id="A0A0J8GSK3"/>
<dbReference type="Gene3D" id="1.20.120.530">
    <property type="entry name" value="GntR ligand-binding domain-like"/>
    <property type="match status" value="1"/>
</dbReference>
<gene>
    <name evidence="5" type="ORF">XM47_07915</name>
</gene>
<name>A0A0J8GSK3_9ALTE</name>
<keyword evidence="1" id="KW-0805">Transcription regulation</keyword>
<dbReference type="PANTHER" id="PTHR43537">
    <property type="entry name" value="TRANSCRIPTIONAL REGULATOR, GNTR FAMILY"/>
    <property type="match status" value="1"/>
</dbReference>
<evidence type="ECO:0000256" key="2">
    <source>
        <dbReference type="ARBA" id="ARBA00023125"/>
    </source>
</evidence>
<dbReference type="InterPro" id="IPR000524">
    <property type="entry name" value="Tscrpt_reg_HTH_GntR"/>
</dbReference>
<evidence type="ECO:0000259" key="4">
    <source>
        <dbReference type="PROSITE" id="PS50949"/>
    </source>
</evidence>
<dbReference type="Pfam" id="PF00392">
    <property type="entry name" value="GntR"/>
    <property type="match status" value="1"/>
</dbReference>
<dbReference type="InterPro" id="IPR036390">
    <property type="entry name" value="WH_DNA-bd_sf"/>
</dbReference>
<protein>
    <submittedName>
        <fullName evidence="5">GntR family transcriptional regulator</fullName>
    </submittedName>
</protein>
<dbReference type="EMBL" id="LAZL01000010">
    <property type="protein sequence ID" value="KMT65717.1"/>
    <property type="molecule type" value="Genomic_DNA"/>
</dbReference>
<dbReference type="PROSITE" id="PS50949">
    <property type="entry name" value="HTH_GNTR"/>
    <property type="match status" value="1"/>
</dbReference>
<dbReference type="CDD" id="cd07377">
    <property type="entry name" value="WHTH_GntR"/>
    <property type="match status" value="1"/>
</dbReference>
<dbReference type="SUPFAM" id="SSF48008">
    <property type="entry name" value="GntR ligand-binding domain-like"/>
    <property type="match status" value="1"/>
</dbReference>
<dbReference type="GO" id="GO:0003700">
    <property type="term" value="F:DNA-binding transcription factor activity"/>
    <property type="evidence" value="ECO:0007669"/>
    <property type="project" value="InterPro"/>
</dbReference>
<dbReference type="Pfam" id="PF07729">
    <property type="entry name" value="FCD"/>
    <property type="match status" value="1"/>
</dbReference>
<feature type="domain" description="HTH gntR-type" evidence="4">
    <location>
        <begin position="8"/>
        <end position="76"/>
    </location>
</feature>
<dbReference type="STRING" id="1513271.XM47_07915"/>
<evidence type="ECO:0000256" key="1">
    <source>
        <dbReference type="ARBA" id="ARBA00023015"/>
    </source>
</evidence>
<dbReference type="Gene3D" id="1.10.10.10">
    <property type="entry name" value="Winged helix-like DNA-binding domain superfamily/Winged helix DNA-binding domain"/>
    <property type="match status" value="1"/>
</dbReference>
<keyword evidence="3" id="KW-0804">Transcription</keyword>
<dbReference type="PRINTS" id="PR00035">
    <property type="entry name" value="HTHGNTR"/>
</dbReference>
<accession>A0A0J8GSK3</accession>
<dbReference type="GO" id="GO:0003677">
    <property type="term" value="F:DNA binding"/>
    <property type="evidence" value="ECO:0007669"/>
    <property type="project" value="UniProtKB-KW"/>
</dbReference>
<dbReference type="SMART" id="SM00895">
    <property type="entry name" value="FCD"/>
    <property type="match status" value="1"/>
</dbReference>
<dbReference type="InterPro" id="IPR036388">
    <property type="entry name" value="WH-like_DNA-bd_sf"/>
</dbReference>
<dbReference type="Proteomes" id="UP000037600">
    <property type="component" value="Unassembled WGS sequence"/>
</dbReference>
<dbReference type="PANTHER" id="PTHR43537:SF44">
    <property type="entry name" value="GNTR FAMILY REGULATORY PROTEIN"/>
    <property type="match status" value="1"/>
</dbReference>
<keyword evidence="6" id="KW-1185">Reference proteome</keyword>
<reference evidence="5 6" key="1">
    <citation type="submission" date="2015-04" db="EMBL/GenBank/DDBJ databases">
        <title>Draft Genome Sequence of the Novel Agar-Digesting Marine Bacterium Q1.</title>
        <authorList>
            <person name="Li Y."/>
            <person name="Li D."/>
            <person name="Chen G."/>
            <person name="Du Z."/>
        </authorList>
    </citation>
    <scope>NUCLEOTIDE SEQUENCE [LARGE SCALE GENOMIC DNA]</scope>
    <source>
        <strain evidence="5 6">Q1</strain>
    </source>
</reference>
<evidence type="ECO:0000313" key="6">
    <source>
        <dbReference type="Proteomes" id="UP000037600"/>
    </source>
</evidence>
<comment type="caution">
    <text evidence="5">The sequence shown here is derived from an EMBL/GenBank/DDBJ whole genome shotgun (WGS) entry which is preliminary data.</text>
</comment>
<dbReference type="SMART" id="SM00345">
    <property type="entry name" value="HTH_GNTR"/>
    <property type="match status" value="1"/>
</dbReference>
<dbReference type="InterPro" id="IPR011711">
    <property type="entry name" value="GntR_C"/>
</dbReference>
<sequence>MFQFEGNLNLSQRMTHELGKAIVRGEYKQSGGLPTEAELCDKFGISRSAMREAVKMLSAKGLIISRPRQGIRILPEDNWNIFDADVLKWILDSNPSLLLLKEFLQMRMAIEPEAAALAAQYATTEDIENIKKAIIRMQAAHNGQDDPLQSDIAFHISILYASSNRFFIQFREFVQTALNVSIRYTNQLKGITVGDIQDHSRVLEAIEQKQPEAARAAAKHLIEEAQELIDTALNK</sequence>
<dbReference type="OrthoDB" id="9028214at2"/>
<evidence type="ECO:0000313" key="5">
    <source>
        <dbReference type="EMBL" id="KMT65717.1"/>
    </source>
</evidence>
<organism evidence="5 6">
    <name type="scientific">Catenovulum maritimum</name>
    <dbReference type="NCBI Taxonomy" id="1513271"/>
    <lineage>
        <taxon>Bacteria</taxon>
        <taxon>Pseudomonadati</taxon>
        <taxon>Pseudomonadota</taxon>
        <taxon>Gammaproteobacteria</taxon>
        <taxon>Alteromonadales</taxon>
        <taxon>Alteromonadaceae</taxon>
        <taxon>Catenovulum</taxon>
    </lineage>
</organism>
<dbReference type="InterPro" id="IPR008920">
    <property type="entry name" value="TF_FadR/GntR_C"/>
</dbReference>
<evidence type="ECO:0000256" key="3">
    <source>
        <dbReference type="ARBA" id="ARBA00023163"/>
    </source>
</evidence>
<dbReference type="SUPFAM" id="SSF46785">
    <property type="entry name" value="Winged helix' DNA-binding domain"/>
    <property type="match status" value="1"/>
</dbReference>
<keyword evidence="2" id="KW-0238">DNA-binding</keyword>